<feature type="non-terminal residue" evidence="1">
    <location>
        <position position="1"/>
    </location>
</feature>
<evidence type="ECO:0000313" key="1">
    <source>
        <dbReference type="EMBL" id="EIA63375.1"/>
    </source>
</evidence>
<keyword evidence="2" id="KW-1185">Reference proteome</keyword>
<proteinExistence type="predicted"/>
<evidence type="ECO:0000313" key="2">
    <source>
        <dbReference type="Proteomes" id="UP000005511"/>
    </source>
</evidence>
<organism evidence="1 2">
    <name type="scientific">Campylobacter coli 80352</name>
    <dbReference type="NCBI Taxonomy" id="887288"/>
    <lineage>
        <taxon>Bacteria</taxon>
        <taxon>Pseudomonadati</taxon>
        <taxon>Campylobacterota</taxon>
        <taxon>Epsilonproteobacteria</taxon>
        <taxon>Campylobacterales</taxon>
        <taxon>Campylobacteraceae</taxon>
        <taxon>Campylobacter</taxon>
    </lineage>
</organism>
<sequence length="42" mass="5019">KNIIKNSIKINILKSKFILQKYATIQILSFARKSNERNSYYQ</sequence>
<protein>
    <submittedName>
        <fullName evidence="1">Uncharacterized protein</fullName>
    </submittedName>
</protein>
<comment type="caution">
    <text evidence="1">The sequence shown here is derived from an EMBL/GenBank/DDBJ whole genome shotgun (WGS) entry which is preliminary data.</text>
</comment>
<name>A0ABP2NQV0_CAMCO</name>
<accession>A0ABP2NQV0</accession>
<gene>
    <name evidence="1" type="ORF">cco14_06850</name>
</gene>
<reference evidence="1 2" key="1">
    <citation type="submission" date="2010-09" db="EMBL/GenBank/DDBJ databases">
        <authorList>
            <person name="Richards V."/>
            <person name="Lefebure T."/>
            <person name="Suzuki H."/>
            <person name="Pavinski Bitar P."/>
            <person name="Stanhope M."/>
        </authorList>
    </citation>
    <scope>NUCLEOTIDE SEQUENCE [LARGE SCALE GENOMIC DNA]</scope>
    <source>
        <strain evidence="1 2">80352</strain>
    </source>
</reference>
<dbReference type="Proteomes" id="UP000005511">
    <property type="component" value="Unassembled WGS sequence"/>
</dbReference>
<dbReference type="EMBL" id="AIMT01000064">
    <property type="protein sequence ID" value="EIA63375.1"/>
    <property type="molecule type" value="Genomic_DNA"/>
</dbReference>